<keyword evidence="6 8" id="KW-0472">Membrane</keyword>
<organism evidence="11 12">
    <name type="scientific">Niveomyces insectorum RCEF 264</name>
    <dbReference type="NCBI Taxonomy" id="1081102"/>
    <lineage>
        <taxon>Eukaryota</taxon>
        <taxon>Fungi</taxon>
        <taxon>Dikarya</taxon>
        <taxon>Ascomycota</taxon>
        <taxon>Pezizomycotina</taxon>
        <taxon>Sordariomycetes</taxon>
        <taxon>Hypocreomycetidae</taxon>
        <taxon>Hypocreales</taxon>
        <taxon>Cordycipitaceae</taxon>
        <taxon>Niveomyces</taxon>
    </lineage>
</organism>
<keyword evidence="9" id="KW-0732">Signal</keyword>
<protein>
    <submittedName>
        <fullName evidence="11">Integral membrane protein</fullName>
    </submittedName>
</protein>
<dbReference type="PANTHER" id="PTHR47797">
    <property type="entry name" value="DEHYDROGENASE, PUTATIVE (AFU_ORTHOLOGUE AFUA_8G05805)-RELATED"/>
    <property type="match status" value="1"/>
</dbReference>
<comment type="subcellular location">
    <subcellularLocation>
        <location evidence="1">Membrane</location>
    </subcellularLocation>
</comment>
<gene>
    <name evidence="11" type="ORF">SPI_06515</name>
</gene>
<dbReference type="InterPro" id="IPR006593">
    <property type="entry name" value="Cyt_b561/ferric_Rdtase_TM"/>
</dbReference>
<accession>A0A167RBI4</accession>
<dbReference type="AlphaFoldDB" id="A0A167RBI4"/>
<evidence type="ECO:0000313" key="12">
    <source>
        <dbReference type="Proteomes" id="UP000076874"/>
    </source>
</evidence>
<dbReference type="STRING" id="1081102.A0A167RBI4"/>
<dbReference type="SMART" id="SM00665">
    <property type="entry name" value="B561"/>
    <property type="match status" value="1"/>
</dbReference>
<evidence type="ECO:0000256" key="3">
    <source>
        <dbReference type="ARBA" id="ARBA00022692"/>
    </source>
</evidence>
<feature type="compositionally biased region" description="Gly residues" evidence="7">
    <location>
        <begin position="284"/>
        <end position="303"/>
    </location>
</feature>
<dbReference type="GO" id="GO:0016020">
    <property type="term" value="C:membrane"/>
    <property type="evidence" value="ECO:0007669"/>
    <property type="project" value="UniProtKB-SubCell"/>
</dbReference>
<evidence type="ECO:0000259" key="10">
    <source>
        <dbReference type="SMART" id="SM00665"/>
    </source>
</evidence>
<feature type="transmembrane region" description="Helical" evidence="8">
    <location>
        <begin position="245"/>
        <end position="264"/>
    </location>
</feature>
<keyword evidence="2" id="KW-0813">Transport</keyword>
<feature type="region of interest" description="Disordered" evidence="7">
    <location>
        <begin position="56"/>
        <end position="75"/>
    </location>
</feature>
<name>A0A167RBI4_9HYPO</name>
<dbReference type="OrthoDB" id="19261at2759"/>
<evidence type="ECO:0000313" key="11">
    <source>
        <dbReference type="EMBL" id="OAA58442.1"/>
    </source>
</evidence>
<feature type="signal peptide" evidence="9">
    <location>
        <begin position="1"/>
        <end position="28"/>
    </location>
</feature>
<keyword evidence="3 8" id="KW-0812">Transmembrane</keyword>
<evidence type="ECO:0000256" key="5">
    <source>
        <dbReference type="ARBA" id="ARBA00022989"/>
    </source>
</evidence>
<dbReference type="EMBL" id="AZHD01000012">
    <property type="protein sequence ID" value="OAA58442.1"/>
    <property type="molecule type" value="Genomic_DNA"/>
</dbReference>
<evidence type="ECO:0000256" key="1">
    <source>
        <dbReference type="ARBA" id="ARBA00004370"/>
    </source>
</evidence>
<proteinExistence type="predicted"/>
<feature type="region of interest" description="Disordered" evidence="7">
    <location>
        <begin position="272"/>
        <end position="365"/>
    </location>
</feature>
<keyword evidence="12" id="KW-1185">Reference proteome</keyword>
<feature type="compositionally biased region" description="Basic and acidic residues" evidence="7">
    <location>
        <begin position="343"/>
        <end position="356"/>
    </location>
</feature>
<feature type="transmembrane region" description="Helical" evidence="8">
    <location>
        <begin position="210"/>
        <end position="233"/>
    </location>
</feature>
<evidence type="ECO:0000256" key="6">
    <source>
        <dbReference type="ARBA" id="ARBA00023136"/>
    </source>
</evidence>
<dbReference type="PANTHER" id="PTHR47797:SF1">
    <property type="entry name" value="CYTOCHROME B561 DOMAIN-CONTAINING PROTEIN-RELATED"/>
    <property type="match status" value="1"/>
</dbReference>
<feature type="transmembrane region" description="Helical" evidence="8">
    <location>
        <begin position="102"/>
        <end position="121"/>
    </location>
</feature>
<feature type="chain" id="PRO_5007891844" evidence="9">
    <location>
        <begin position="29"/>
        <end position="365"/>
    </location>
</feature>
<evidence type="ECO:0000256" key="2">
    <source>
        <dbReference type="ARBA" id="ARBA00022448"/>
    </source>
</evidence>
<reference evidence="11 12" key="1">
    <citation type="journal article" date="2016" name="Genome Biol. Evol.">
        <title>Divergent and convergent evolution of fungal pathogenicity.</title>
        <authorList>
            <person name="Shang Y."/>
            <person name="Xiao G."/>
            <person name="Zheng P."/>
            <person name="Cen K."/>
            <person name="Zhan S."/>
            <person name="Wang C."/>
        </authorList>
    </citation>
    <scope>NUCLEOTIDE SEQUENCE [LARGE SCALE GENOMIC DNA]</scope>
    <source>
        <strain evidence="11 12">RCEF 264</strain>
    </source>
</reference>
<dbReference type="Gene3D" id="1.20.120.1770">
    <property type="match status" value="1"/>
</dbReference>
<feature type="transmembrane region" description="Helical" evidence="8">
    <location>
        <begin position="176"/>
        <end position="198"/>
    </location>
</feature>
<feature type="transmembrane region" description="Helical" evidence="8">
    <location>
        <begin position="142"/>
        <end position="164"/>
    </location>
</feature>
<comment type="caution">
    <text evidence="11">The sequence shown here is derived from an EMBL/GenBank/DDBJ whole genome shotgun (WGS) entry which is preliminary data.</text>
</comment>
<dbReference type="Proteomes" id="UP000076874">
    <property type="component" value="Unassembled WGS sequence"/>
</dbReference>
<evidence type="ECO:0000256" key="9">
    <source>
        <dbReference type="SAM" id="SignalP"/>
    </source>
</evidence>
<evidence type="ECO:0000256" key="7">
    <source>
        <dbReference type="SAM" id="MobiDB-lite"/>
    </source>
</evidence>
<dbReference type="CDD" id="cd08760">
    <property type="entry name" value="Cyt_b561_FRRS1_like"/>
    <property type="match status" value="1"/>
</dbReference>
<keyword evidence="4" id="KW-0249">Electron transport</keyword>
<sequence>MSSAARSKLARAAAVAAVLAAMFAAASAVASADAPAPDDDVLQRFGPFGNGNGPFGNNNPFGNGNNNGNFGNRGPTNGANGNNGFLGLFGETLRRDMYFRNVHGILTSICIVILFPLGAILMRLLPGQLAVWAHAGFQTIAYLGFIAGACLGLYLVSIVTIPFGGGSLLTNATTNIHPIMGIVTLITLFFQPFFGFLHHARFRQLGRRTIWSYLHLWNGRIGITVGMVNGGLGLRLANASHGKKVAYIVVAVIMWFVWFLFAVVGEIRRSRNKVDPAVVPGRPTGPGYGAGGAYGPGGGGMFGRAGRTRQGSRNVRGSRSPGPGPQMTTADVGDRNTPSRPPRSGEHSPKVRDSHSRSSATPSRD</sequence>
<evidence type="ECO:0000256" key="4">
    <source>
        <dbReference type="ARBA" id="ARBA00022982"/>
    </source>
</evidence>
<feature type="domain" description="Cytochrome b561" evidence="10">
    <location>
        <begin position="102"/>
        <end position="234"/>
    </location>
</feature>
<evidence type="ECO:0000256" key="8">
    <source>
        <dbReference type="SAM" id="Phobius"/>
    </source>
</evidence>
<keyword evidence="5 8" id="KW-1133">Transmembrane helix</keyword>